<proteinExistence type="predicted"/>
<accession>A0A3S5AT25</accession>
<dbReference type="AlphaFoldDB" id="A0A3S5AT25"/>
<gene>
    <name evidence="1" type="ORF">PXEA_LOCUS21152</name>
</gene>
<keyword evidence="2" id="KW-1185">Reference proteome</keyword>
<comment type="caution">
    <text evidence="1">The sequence shown here is derived from an EMBL/GenBank/DDBJ whole genome shotgun (WGS) entry which is preliminary data.</text>
</comment>
<evidence type="ECO:0000313" key="1">
    <source>
        <dbReference type="EMBL" id="VEL27712.1"/>
    </source>
</evidence>
<organism evidence="1 2">
    <name type="scientific">Protopolystoma xenopodis</name>
    <dbReference type="NCBI Taxonomy" id="117903"/>
    <lineage>
        <taxon>Eukaryota</taxon>
        <taxon>Metazoa</taxon>
        <taxon>Spiralia</taxon>
        <taxon>Lophotrochozoa</taxon>
        <taxon>Platyhelminthes</taxon>
        <taxon>Monogenea</taxon>
        <taxon>Polyopisthocotylea</taxon>
        <taxon>Polystomatidea</taxon>
        <taxon>Polystomatidae</taxon>
        <taxon>Protopolystoma</taxon>
    </lineage>
</organism>
<sequence length="129" mass="14720">MMDFWHLPFHHSRELVKAQQTRAALELSFRQRWESNPQPFGPGYRPETCALPTELFRQALFGKGLRLADGIFFMLHSGATAILETAKSAPPHGCSMTHAANHLVSFPKEPSVRVPGVHFRERCLFVWLH</sequence>
<evidence type="ECO:0000313" key="2">
    <source>
        <dbReference type="Proteomes" id="UP000784294"/>
    </source>
</evidence>
<name>A0A3S5AT25_9PLAT</name>
<protein>
    <submittedName>
        <fullName evidence="1">Uncharacterized protein</fullName>
    </submittedName>
</protein>
<dbReference type="EMBL" id="CAAALY010089276">
    <property type="protein sequence ID" value="VEL27712.1"/>
    <property type="molecule type" value="Genomic_DNA"/>
</dbReference>
<dbReference type="Proteomes" id="UP000784294">
    <property type="component" value="Unassembled WGS sequence"/>
</dbReference>
<reference evidence="1" key="1">
    <citation type="submission" date="2018-11" db="EMBL/GenBank/DDBJ databases">
        <authorList>
            <consortium name="Pathogen Informatics"/>
        </authorList>
    </citation>
    <scope>NUCLEOTIDE SEQUENCE</scope>
</reference>